<dbReference type="Pfam" id="PF02525">
    <property type="entry name" value="Flavodoxin_2"/>
    <property type="match status" value="1"/>
</dbReference>
<dbReference type="GO" id="GO:0010181">
    <property type="term" value="F:FMN binding"/>
    <property type="evidence" value="ECO:0007669"/>
    <property type="project" value="TreeGrafter"/>
</dbReference>
<organism evidence="3 4">
    <name type="scientific">Bifidobacterium samirii</name>
    <dbReference type="NCBI Taxonomy" id="2306974"/>
    <lineage>
        <taxon>Bacteria</taxon>
        <taxon>Bacillati</taxon>
        <taxon>Actinomycetota</taxon>
        <taxon>Actinomycetes</taxon>
        <taxon>Bifidobacteriales</taxon>
        <taxon>Bifidobacteriaceae</taxon>
        <taxon>Bifidobacterium</taxon>
    </lineage>
</organism>
<dbReference type="AlphaFoldDB" id="A0A430FUZ9"/>
<protein>
    <submittedName>
        <fullName evidence="3">Flavodoxin-like fold</fullName>
    </submittedName>
</protein>
<dbReference type="EMBL" id="QXGK01000006">
    <property type="protein sequence ID" value="RSX57213.1"/>
    <property type="molecule type" value="Genomic_DNA"/>
</dbReference>
<dbReference type="InterPro" id="IPR003680">
    <property type="entry name" value="Flavodoxin_fold"/>
</dbReference>
<evidence type="ECO:0000256" key="1">
    <source>
        <dbReference type="ARBA" id="ARBA00023002"/>
    </source>
</evidence>
<gene>
    <name evidence="3" type="ORF">D2E24_0806</name>
</gene>
<dbReference type="RefSeq" id="WP_125968074.1">
    <property type="nucleotide sequence ID" value="NZ_QXGK01000006.1"/>
</dbReference>
<dbReference type="Proteomes" id="UP000287470">
    <property type="component" value="Unassembled WGS sequence"/>
</dbReference>
<dbReference type="PANTHER" id="PTHR47307:SF1">
    <property type="entry name" value="GLUTATHIONE-REGULATED POTASSIUM-EFFLUX SYSTEM ANCILLARY PROTEIN KEFG"/>
    <property type="match status" value="1"/>
</dbReference>
<evidence type="ECO:0000313" key="4">
    <source>
        <dbReference type="Proteomes" id="UP000287470"/>
    </source>
</evidence>
<keyword evidence="1" id="KW-0560">Oxidoreductase</keyword>
<dbReference type="Gene3D" id="3.40.50.360">
    <property type="match status" value="1"/>
</dbReference>
<dbReference type="InterPro" id="IPR029039">
    <property type="entry name" value="Flavoprotein-like_sf"/>
</dbReference>
<feature type="domain" description="Flavodoxin-like fold" evidence="2">
    <location>
        <begin position="1"/>
        <end position="170"/>
    </location>
</feature>
<evidence type="ECO:0000313" key="3">
    <source>
        <dbReference type="EMBL" id="RSX57213.1"/>
    </source>
</evidence>
<sequence length="174" mass="19126">MKTLVLVFHPDLKNRSNANAALAKAASAMPGDAVTVRDEYALYPDGRIDVAAEQRLVEEHDRIVLQFPLYWYSAPALLKEWEDQVLAYGWAYGDGGEALNGKELTVALTAGGPASEYQHDDGGATIDEVLAPYRMTARYTHAVWGEPFTVFRSMELADDELAAAGEAYRAFLGR</sequence>
<accession>A0A430FUZ9</accession>
<evidence type="ECO:0000259" key="2">
    <source>
        <dbReference type="Pfam" id="PF02525"/>
    </source>
</evidence>
<proteinExistence type="predicted"/>
<dbReference type="GO" id="GO:0003955">
    <property type="term" value="F:NAD(P)H dehydrogenase (quinone) activity"/>
    <property type="evidence" value="ECO:0007669"/>
    <property type="project" value="TreeGrafter"/>
</dbReference>
<keyword evidence="4" id="KW-1185">Reference proteome</keyword>
<dbReference type="SUPFAM" id="SSF52218">
    <property type="entry name" value="Flavoproteins"/>
    <property type="match status" value="1"/>
</dbReference>
<dbReference type="InterPro" id="IPR046980">
    <property type="entry name" value="KefG/KefF"/>
</dbReference>
<dbReference type="GO" id="GO:0009055">
    <property type="term" value="F:electron transfer activity"/>
    <property type="evidence" value="ECO:0007669"/>
    <property type="project" value="TreeGrafter"/>
</dbReference>
<dbReference type="OrthoDB" id="9798454at2"/>
<reference evidence="3 4" key="1">
    <citation type="submission" date="2018-09" db="EMBL/GenBank/DDBJ databases">
        <title>Characterization of the phylogenetic diversity of five novel species belonging to the genus Bifidobacterium.</title>
        <authorList>
            <person name="Lugli G.A."/>
            <person name="Duranti S."/>
            <person name="Milani C."/>
        </authorList>
    </citation>
    <scope>NUCLEOTIDE SEQUENCE [LARGE SCALE GENOMIC DNA]</scope>
    <source>
        <strain evidence="3 4">2033B</strain>
    </source>
</reference>
<comment type="caution">
    <text evidence="3">The sequence shown here is derived from an EMBL/GenBank/DDBJ whole genome shotgun (WGS) entry which is preliminary data.</text>
</comment>
<name>A0A430FUZ9_9BIFI</name>
<dbReference type="PANTHER" id="PTHR47307">
    <property type="entry name" value="GLUTATHIONE-REGULATED POTASSIUM-EFFLUX SYSTEM ANCILLARY PROTEIN KEFG"/>
    <property type="match status" value="1"/>
</dbReference>